<gene>
    <name evidence="1" type="ORF">HZF05_16360</name>
</gene>
<dbReference type="AlphaFoldDB" id="A0A838LDT9"/>
<reference evidence="1 2" key="1">
    <citation type="submission" date="2020-07" db="EMBL/GenBank/DDBJ databases">
        <authorList>
            <person name="Sun Q."/>
        </authorList>
    </citation>
    <scope>NUCLEOTIDE SEQUENCE [LARGE SCALE GENOMIC DNA]</scope>
    <source>
        <strain evidence="1 2">CGMCC 1.13654</strain>
    </source>
</reference>
<accession>A0A838LDT9</accession>
<sequence length="259" mass="29325">MIERPWGHWLLLTDAGTFEDAHGQTFRSVRECFWRTQLRMGGRPDAMETMLEQLLAVLLAIAPGLRRGEELDIDLFDGCRGYRDWYMHWLVVEKLAEDADDGTYPTWRLTALGLAAMRMLAISRPHAITGNTIGRDAIAVLRDMERVVGPASSRMAAIGEMAADMDTAFVRDTRRPDHCIVLVRRDHEGDLLLTRTIWSVSLPTVEACDALYLWLCDHLDRWGVWSNMAWRHGGARLSQHLIALMALDVTAPKVEAENS</sequence>
<dbReference type="Proteomes" id="UP000570166">
    <property type="component" value="Unassembled WGS sequence"/>
</dbReference>
<protein>
    <submittedName>
        <fullName evidence="1">Uncharacterized protein</fullName>
    </submittedName>
</protein>
<evidence type="ECO:0000313" key="1">
    <source>
        <dbReference type="EMBL" id="MBA2935658.1"/>
    </source>
</evidence>
<evidence type="ECO:0000313" key="2">
    <source>
        <dbReference type="Proteomes" id="UP000570166"/>
    </source>
</evidence>
<dbReference type="RefSeq" id="WP_160362870.1">
    <property type="nucleotide sequence ID" value="NZ_JACEIB010000026.1"/>
</dbReference>
<proteinExistence type="predicted"/>
<comment type="caution">
    <text evidence="1">The sequence shown here is derived from an EMBL/GenBank/DDBJ whole genome shotgun (WGS) entry which is preliminary data.</text>
</comment>
<name>A0A838LDT9_9SPHN</name>
<organism evidence="1 2">
    <name type="scientific">Sphingomonas chungangi</name>
    <dbReference type="NCBI Taxonomy" id="2683589"/>
    <lineage>
        <taxon>Bacteria</taxon>
        <taxon>Pseudomonadati</taxon>
        <taxon>Pseudomonadota</taxon>
        <taxon>Alphaproteobacteria</taxon>
        <taxon>Sphingomonadales</taxon>
        <taxon>Sphingomonadaceae</taxon>
        <taxon>Sphingomonas</taxon>
    </lineage>
</organism>
<dbReference type="EMBL" id="JACEIB010000026">
    <property type="protein sequence ID" value="MBA2935658.1"/>
    <property type="molecule type" value="Genomic_DNA"/>
</dbReference>
<keyword evidence="2" id="KW-1185">Reference proteome</keyword>